<dbReference type="Gene3D" id="3.40.1670.10">
    <property type="entry name" value="UbiD C-terminal domain-like"/>
    <property type="match status" value="1"/>
</dbReference>
<dbReference type="EMBL" id="BAAANS010000003">
    <property type="protein sequence ID" value="GAA2086263.1"/>
    <property type="molecule type" value="Genomic_DNA"/>
</dbReference>
<dbReference type="InterPro" id="IPR002830">
    <property type="entry name" value="UbiD"/>
</dbReference>
<name>A0ABP5HTF4_9ACTN</name>
<organism evidence="3 4">
    <name type="scientific">Kitasatospora saccharophila</name>
    <dbReference type="NCBI Taxonomy" id="407973"/>
    <lineage>
        <taxon>Bacteria</taxon>
        <taxon>Bacillati</taxon>
        <taxon>Actinomycetota</taxon>
        <taxon>Actinomycetes</taxon>
        <taxon>Kitasatosporales</taxon>
        <taxon>Streptomycetaceae</taxon>
        <taxon>Kitasatospora</taxon>
    </lineage>
</organism>
<dbReference type="SUPFAM" id="SSF143968">
    <property type="entry name" value="UbiD C-terminal domain-like"/>
    <property type="match status" value="1"/>
</dbReference>
<evidence type="ECO:0000259" key="2">
    <source>
        <dbReference type="Pfam" id="PF01977"/>
    </source>
</evidence>
<dbReference type="PANTHER" id="PTHR30108:SF17">
    <property type="entry name" value="FERULIC ACID DECARBOXYLASE 1"/>
    <property type="match status" value="1"/>
</dbReference>
<reference evidence="4" key="1">
    <citation type="journal article" date="2019" name="Int. J. Syst. Evol. Microbiol.">
        <title>The Global Catalogue of Microorganisms (GCM) 10K type strain sequencing project: providing services to taxonomists for standard genome sequencing and annotation.</title>
        <authorList>
            <consortium name="The Broad Institute Genomics Platform"/>
            <consortium name="The Broad Institute Genome Sequencing Center for Infectious Disease"/>
            <person name="Wu L."/>
            <person name="Ma J."/>
        </authorList>
    </citation>
    <scope>NUCLEOTIDE SEQUENCE [LARGE SCALE GENOMIC DNA]</scope>
    <source>
        <strain evidence="4">JCM 14559</strain>
    </source>
</reference>
<dbReference type="SUPFAM" id="SSF50475">
    <property type="entry name" value="FMN-binding split barrel"/>
    <property type="match status" value="1"/>
</dbReference>
<comment type="caution">
    <text evidence="3">The sequence shown here is derived from an EMBL/GenBank/DDBJ whole genome shotgun (WGS) entry which is preliminary data.</text>
</comment>
<evidence type="ECO:0000256" key="1">
    <source>
        <dbReference type="SAM" id="MobiDB-lite"/>
    </source>
</evidence>
<dbReference type="PANTHER" id="PTHR30108">
    <property type="entry name" value="3-OCTAPRENYL-4-HYDROXYBENZOATE CARBOXY-LYASE-RELATED"/>
    <property type="match status" value="1"/>
</dbReference>
<evidence type="ECO:0000313" key="4">
    <source>
        <dbReference type="Proteomes" id="UP001500897"/>
    </source>
</evidence>
<proteinExistence type="predicted"/>
<dbReference type="Proteomes" id="UP001500897">
    <property type="component" value="Unassembled WGS sequence"/>
</dbReference>
<gene>
    <name evidence="3" type="ORF">GCM10009759_06850</name>
</gene>
<sequence>MPLPAGVSEDGYVGAPAGAPVEVVRAETNDLLVPANSEIVLEGWVEGEELAPEGPMGEYHGYAFPEGGLQPVFHVEAVTCWIVVSVERARRSELAFSDDELAELITETLFASHPGWLVPKVIVVDDDIDVTDVSQVVWALATRHHPQTGTRLYPDTPDTPGLPVVPYLTTAEAKAGRGGKSVTNCPLPHGFPAARPTP</sequence>
<protein>
    <recommendedName>
        <fullName evidence="2">3-octaprenyl-4-hydroxybenzoate carboxy-lyase-like Rift-related domain-containing protein</fullName>
    </recommendedName>
</protein>
<dbReference type="Pfam" id="PF01977">
    <property type="entry name" value="UbiD"/>
    <property type="match status" value="1"/>
</dbReference>
<keyword evidence="4" id="KW-1185">Reference proteome</keyword>
<dbReference type="InterPro" id="IPR048304">
    <property type="entry name" value="UbiD_Rift_dom"/>
</dbReference>
<feature type="region of interest" description="Disordered" evidence="1">
    <location>
        <begin position="177"/>
        <end position="198"/>
    </location>
</feature>
<dbReference type="RefSeq" id="WP_344550194.1">
    <property type="nucleotide sequence ID" value="NZ_BAAANS010000003.1"/>
</dbReference>
<accession>A0ABP5HTF4</accession>
<evidence type="ECO:0000313" key="3">
    <source>
        <dbReference type="EMBL" id="GAA2086263.1"/>
    </source>
</evidence>
<feature type="domain" description="3-octaprenyl-4-hydroxybenzoate carboxy-lyase-like Rift-related" evidence="2">
    <location>
        <begin position="1"/>
        <end position="79"/>
    </location>
</feature>